<feature type="transmembrane region" description="Helical" evidence="6">
    <location>
        <begin position="381"/>
        <end position="402"/>
    </location>
</feature>
<organism evidence="8 10">
    <name type="scientific">Dracunculus medinensis</name>
    <name type="common">Guinea worm</name>
    <dbReference type="NCBI Taxonomy" id="318479"/>
    <lineage>
        <taxon>Eukaryota</taxon>
        <taxon>Metazoa</taxon>
        <taxon>Ecdysozoa</taxon>
        <taxon>Nematoda</taxon>
        <taxon>Chromadorea</taxon>
        <taxon>Rhabditida</taxon>
        <taxon>Spirurina</taxon>
        <taxon>Dracunculoidea</taxon>
        <taxon>Dracunculidae</taxon>
        <taxon>Dracunculus</taxon>
    </lineage>
</organism>
<dbReference type="Pfam" id="PF07690">
    <property type="entry name" value="MFS_1"/>
    <property type="match status" value="1"/>
</dbReference>
<dbReference type="PANTHER" id="PTHR23510:SF3">
    <property type="entry name" value="MAJOR FACILITATOR SUPERFAMILY DOMAIN-CONTAINING PROTEIN 8"/>
    <property type="match status" value="1"/>
</dbReference>
<dbReference type="GO" id="GO:0005765">
    <property type="term" value="C:lysosomal membrane"/>
    <property type="evidence" value="ECO:0007669"/>
    <property type="project" value="TreeGrafter"/>
</dbReference>
<feature type="transmembrane region" description="Helical" evidence="6">
    <location>
        <begin position="187"/>
        <end position="213"/>
    </location>
</feature>
<dbReference type="InterPro" id="IPR036259">
    <property type="entry name" value="MFS_trans_sf"/>
</dbReference>
<feature type="transmembrane region" description="Helical" evidence="6">
    <location>
        <begin position="79"/>
        <end position="102"/>
    </location>
</feature>
<evidence type="ECO:0000256" key="5">
    <source>
        <dbReference type="ARBA" id="ARBA00023136"/>
    </source>
</evidence>
<evidence type="ECO:0000256" key="3">
    <source>
        <dbReference type="ARBA" id="ARBA00022692"/>
    </source>
</evidence>
<reference evidence="7 9" key="2">
    <citation type="submission" date="2018-11" db="EMBL/GenBank/DDBJ databases">
        <authorList>
            <consortium name="Pathogen Informatics"/>
        </authorList>
    </citation>
    <scope>NUCLEOTIDE SEQUENCE [LARGE SCALE GENOMIC DNA]</scope>
</reference>
<feature type="transmembrane region" description="Helical" evidence="6">
    <location>
        <begin position="225"/>
        <end position="248"/>
    </location>
</feature>
<feature type="transmembrane region" description="Helical" evidence="6">
    <location>
        <begin position="355"/>
        <end position="375"/>
    </location>
</feature>
<dbReference type="GO" id="GO:0022857">
    <property type="term" value="F:transmembrane transporter activity"/>
    <property type="evidence" value="ECO:0007669"/>
    <property type="project" value="InterPro"/>
</dbReference>
<dbReference type="STRING" id="318479.A0A0N4UH22"/>
<evidence type="ECO:0000256" key="4">
    <source>
        <dbReference type="ARBA" id="ARBA00022989"/>
    </source>
</evidence>
<dbReference type="Gene3D" id="1.20.1250.20">
    <property type="entry name" value="MFS general substrate transporter like domains"/>
    <property type="match status" value="1"/>
</dbReference>
<dbReference type="OrthoDB" id="370281at2759"/>
<feature type="transmembrane region" description="Helical" evidence="6">
    <location>
        <begin position="314"/>
        <end position="334"/>
    </location>
</feature>
<evidence type="ECO:0000313" key="8">
    <source>
        <dbReference type="Proteomes" id="UP000038040"/>
    </source>
</evidence>
<dbReference type="WBParaSite" id="DME_0000681601-mRNA-1">
    <property type="protein sequence ID" value="DME_0000681601-mRNA-1"/>
    <property type="gene ID" value="DME_0000681601"/>
</dbReference>
<name>A0A0N4UH22_DRAME</name>
<dbReference type="AlphaFoldDB" id="A0A0N4UH22"/>
<keyword evidence="4 6" id="KW-1133">Transmembrane helix</keyword>
<feature type="transmembrane region" description="Helical" evidence="6">
    <location>
        <begin position="143"/>
        <end position="166"/>
    </location>
</feature>
<keyword evidence="9" id="KW-1185">Reference proteome</keyword>
<protein>
    <submittedName>
        <fullName evidence="10">MFS domain-containing protein</fullName>
    </submittedName>
</protein>
<dbReference type="Proteomes" id="UP000038040">
    <property type="component" value="Unplaced"/>
</dbReference>
<gene>
    <name evidence="7" type="ORF">DME_LOCUS1430</name>
</gene>
<feature type="transmembrane region" description="Helical" evidence="6">
    <location>
        <begin position="114"/>
        <end position="137"/>
    </location>
</feature>
<keyword evidence="3 6" id="KW-0812">Transmembrane</keyword>
<evidence type="ECO:0000256" key="2">
    <source>
        <dbReference type="ARBA" id="ARBA00022448"/>
    </source>
</evidence>
<dbReference type="EMBL" id="UYYG01000021">
    <property type="protein sequence ID" value="VDN51457.1"/>
    <property type="molecule type" value="Genomic_DNA"/>
</dbReference>
<evidence type="ECO:0000313" key="9">
    <source>
        <dbReference type="Proteomes" id="UP000274756"/>
    </source>
</evidence>
<evidence type="ECO:0000256" key="1">
    <source>
        <dbReference type="ARBA" id="ARBA00004127"/>
    </source>
</evidence>
<proteinExistence type="predicted"/>
<dbReference type="InterPro" id="IPR011701">
    <property type="entry name" value="MFS"/>
</dbReference>
<dbReference type="PANTHER" id="PTHR23510">
    <property type="entry name" value="INNER MEMBRANE TRANSPORT PROTEIN YAJR"/>
    <property type="match status" value="1"/>
</dbReference>
<dbReference type="InterPro" id="IPR051068">
    <property type="entry name" value="MFS_Domain-Containing_Protein"/>
</dbReference>
<accession>A0A0N4UH22</accession>
<evidence type="ECO:0000256" key="6">
    <source>
        <dbReference type="SAM" id="Phobius"/>
    </source>
</evidence>
<sequence>MITDIHSCGSMVLSLASCLGSIPGRRNSLFGRTTSIWFFGFWNQKTMSIRYPVSCGLAFMAAGNLIYFTLPAFTENHSWFMLLARFVAGIGSGNLVVLRAYCAMASLQRDRTRAMSLATIFTPIGKKGFAFGVFVLNMYTAPALLMVFVAFACILMLFTVFVEDYAGIISKPDKRDSSNVIPKFDKVAVGICLYLWFTLQSISTNIIFIATPFTTSLYRWTDEEAVFYNGILLFIGSAFSILNYLIVAYSSIGRIDKRKLLVFSLLLLLLYHLLVFPWPFYEGPLHSAFVEDTSINGGCYRKYDWCSHTTRVPLMIYLFCFVIVFGFASPYLSATLGTIFSEILGPRKQGMMQGVFAFAGCFACSTAPIFLTALFESSGYLWPTLLHIIMVLTGLLLLLSFYNRIVPLKVIPDIGVPTPYKFGVFYRL</sequence>
<dbReference type="GO" id="GO:0012505">
    <property type="term" value="C:endomembrane system"/>
    <property type="evidence" value="ECO:0007669"/>
    <property type="project" value="UniProtKB-SubCell"/>
</dbReference>
<dbReference type="Proteomes" id="UP000274756">
    <property type="component" value="Unassembled WGS sequence"/>
</dbReference>
<comment type="subcellular location">
    <subcellularLocation>
        <location evidence="1">Endomembrane system</location>
        <topology evidence="1">Multi-pass membrane protein</topology>
    </subcellularLocation>
</comment>
<reference evidence="10" key="1">
    <citation type="submission" date="2017-02" db="UniProtKB">
        <authorList>
            <consortium name="WormBaseParasite"/>
        </authorList>
    </citation>
    <scope>IDENTIFICATION</scope>
</reference>
<keyword evidence="2" id="KW-0813">Transport</keyword>
<dbReference type="SUPFAM" id="SSF103473">
    <property type="entry name" value="MFS general substrate transporter"/>
    <property type="match status" value="1"/>
</dbReference>
<evidence type="ECO:0000313" key="7">
    <source>
        <dbReference type="EMBL" id="VDN51457.1"/>
    </source>
</evidence>
<evidence type="ECO:0000313" key="10">
    <source>
        <dbReference type="WBParaSite" id="DME_0000681601-mRNA-1"/>
    </source>
</evidence>
<feature type="transmembrane region" description="Helical" evidence="6">
    <location>
        <begin position="51"/>
        <end position="73"/>
    </location>
</feature>
<feature type="transmembrane region" description="Helical" evidence="6">
    <location>
        <begin position="260"/>
        <end position="281"/>
    </location>
</feature>
<keyword evidence="5 6" id="KW-0472">Membrane</keyword>